<organism evidence="2 3">
    <name type="scientific">Candidatus Gottesmanbacteria bacterium RIFCSPLOWO2_01_FULL_46_9</name>
    <dbReference type="NCBI Taxonomy" id="1798394"/>
    <lineage>
        <taxon>Bacteria</taxon>
        <taxon>Candidatus Gottesmaniibacteriota</taxon>
    </lineage>
</organism>
<comment type="caution">
    <text evidence="2">The sequence shown here is derived from an EMBL/GenBank/DDBJ whole genome shotgun (WGS) entry which is preliminary data.</text>
</comment>
<evidence type="ECO:0000259" key="1">
    <source>
        <dbReference type="Pfam" id="PF01796"/>
    </source>
</evidence>
<dbReference type="Proteomes" id="UP000176450">
    <property type="component" value="Unassembled WGS sequence"/>
</dbReference>
<evidence type="ECO:0000313" key="3">
    <source>
        <dbReference type="Proteomes" id="UP000176450"/>
    </source>
</evidence>
<accession>A0A1F6B0I9</accession>
<sequence>MISPVKVWRNQKYVGRMIGKTGTIVAFTLIRVPPADFGYQAPYPVAIVALEGGESICVQIVDYDNGDLVVGQKVITVVRRTIQSQTDGIIPYGIKVKPI</sequence>
<feature type="domain" description="ChsH2 C-terminal OB-fold" evidence="1">
    <location>
        <begin position="18"/>
        <end position="75"/>
    </location>
</feature>
<dbReference type="InterPro" id="IPR002878">
    <property type="entry name" value="ChsH2_C"/>
</dbReference>
<reference evidence="2 3" key="1">
    <citation type="journal article" date="2016" name="Nat. Commun.">
        <title>Thousands of microbial genomes shed light on interconnected biogeochemical processes in an aquifer system.</title>
        <authorList>
            <person name="Anantharaman K."/>
            <person name="Brown C.T."/>
            <person name="Hug L.A."/>
            <person name="Sharon I."/>
            <person name="Castelle C.J."/>
            <person name="Probst A.J."/>
            <person name="Thomas B.C."/>
            <person name="Singh A."/>
            <person name="Wilkins M.J."/>
            <person name="Karaoz U."/>
            <person name="Brodie E.L."/>
            <person name="Williams K.H."/>
            <person name="Hubbard S.S."/>
            <person name="Banfield J.F."/>
        </authorList>
    </citation>
    <scope>NUCLEOTIDE SEQUENCE [LARGE SCALE GENOMIC DNA]</scope>
</reference>
<dbReference type="AlphaFoldDB" id="A0A1F6B0I9"/>
<name>A0A1F6B0I9_9BACT</name>
<dbReference type="EMBL" id="MFJX01000039">
    <property type="protein sequence ID" value="OGG30431.1"/>
    <property type="molecule type" value="Genomic_DNA"/>
</dbReference>
<evidence type="ECO:0000313" key="2">
    <source>
        <dbReference type="EMBL" id="OGG30431.1"/>
    </source>
</evidence>
<dbReference type="SUPFAM" id="SSF50249">
    <property type="entry name" value="Nucleic acid-binding proteins"/>
    <property type="match status" value="1"/>
</dbReference>
<dbReference type="InterPro" id="IPR012340">
    <property type="entry name" value="NA-bd_OB-fold"/>
</dbReference>
<protein>
    <recommendedName>
        <fullName evidence="1">ChsH2 C-terminal OB-fold domain-containing protein</fullName>
    </recommendedName>
</protein>
<gene>
    <name evidence="2" type="ORF">A3A63_02980</name>
</gene>
<proteinExistence type="predicted"/>
<dbReference type="Pfam" id="PF01796">
    <property type="entry name" value="OB_ChsH2_C"/>
    <property type="match status" value="1"/>
</dbReference>